<dbReference type="OrthoDB" id="3251757at2"/>
<protein>
    <recommendedName>
        <fullName evidence="4">4-amino-4-deoxy-L-arabinose transferase-like glycosyltransferase</fullName>
    </recommendedName>
</protein>
<dbReference type="Proteomes" id="UP000282084">
    <property type="component" value="Unassembled WGS sequence"/>
</dbReference>
<dbReference type="InterPro" id="IPR046671">
    <property type="entry name" value="DUF6541"/>
</dbReference>
<reference evidence="2 3" key="1">
    <citation type="submission" date="2018-10" db="EMBL/GenBank/DDBJ databases">
        <title>Sequencing the genomes of 1000 actinobacteria strains.</title>
        <authorList>
            <person name="Klenk H.-P."/>
        </authorList>
    </citation>
    <scope>NUCLEOTIDE SEQUENCE [LARGE SCALE GENOMIC DNA]</scope>
    <source>
        <strain evidence="2 3">DSM 43800</strain>
    </source>
</reference>
<comment type="caution">
    <text evidence="2">The sequence shown here is derived from an EMBL/GenBank/DDBJ whole genome shotgun (WGS) entry which is preliminary data.</text>
</comment>
<feature type="transmembrane region" description="Helical" evidence="1">
    <location>
        <begin position="241"/>
        <end position="262"/>
    </location>
</feature>
<feature type="transmembrane region" description="Helical" evidence="1">
    <location>
        <begin position="470"/>
        <end position="492"/>
    </location>
</feature>
<keyword evidence="1" id="KW-0472">Membrane</keyword>
<dbReference type="EMBL" id="RBXO01000001">
    <property type="protein sequence ID" value="RKT51997.1"/>
    <property type="molecule type" value="Genomic_DNA"/>
</dbReference>
<name>A0A495VTH0_9PSEU</name>
<organism evidence="2 3">
    <name type="scientific">Saccharothrix australiensis</name>
    <dbReference type="NCBI Taxonomy" id="2072"/>
    <lineage>
        <taxon>Bacteria</taxon>
        <taxon>Bacillati</taxon>
        <taxon>Actinomycetota</taxon>
        <taxon>Actinomycetes</taxon>
        <taxon>Pseudonocardiales</taxon>
        <taxon>Pseudonocardiaceae</taxon>
        <taxon>Saccharothrix</taxon>
    </lineage>
</organism>
<feature type="transmembrane region" description="Helical" evidence="1">
    <location>
        <begin position="373"/>
        <end position="389"/>
    </location>
</feature>
<evidence type="ECO:0008006" key="4">
    <source>
        <dbReference type="Google" id="ProtNLM"/>
    </source>
</evidence>
<feature type="transmembrane region" description="Helical" evidence="1">
    <location>
        <begin position="394"/>
        <end position="412"/>
    </location>
</feature>
<accession>A0A495VTH0</accession>
<feature type="transmembrane region" description="Helical" evidence="1">
    <location>
        <begin position="282"/>
        <end position="307"/>
    </location>
</feature>
<evidence type="ECO:0000313" key="3">
    <source>
        <dbReference type="Proteomes" id="UP000282084"/>
    </source>
</evidence>
<sequence>MIALVVLAYWVPGLALGLALRLRGWTLAAIAPALTFGMVSLAVVVLPRVGVTWDILTALLWAAFLVALAALASWLVNRRAPAPVEQVDEARPSRRDHLVVGVGVALGMAWALFTYLRGVKTVTTVSQDWDAPYHGSAVRWIAEHGNLSPADLAVLANTPGKAGYFYPNTYHSLLATLFDTGSLDMAVLLNYGAMMVLLMWPLGIAAFGLAWRLPPVAVAVAALVSTWFGTFPYDLLWRGPLWPFVTAVALVPATLALLRRLLDGERGIGAPVAVALSLAGLVGLHTSLAFVVAIYGGLLAVALLVRLEKTDWRRSWRPIALTAVLGALFAVPVVLPALVNVGGITGAEWPVLGTAFGAFEQAAMFSSSDPPPFYWLGVPALLGALILLWRRRLVWAVGAYAVFSAMFISAVSHKLPFLGVLTGPFYNDAWRIAALFPLVGAIGVGVFAETVGAGATALAKRFADRPWTPVAVPVATALVVVAVLAAGSGGYLRPNTQRLAWHMADSPVVSKAEVEAYRWLGEHVRPGEVVANDVRDGAVWMYPLAGVTPLNWSYYGPPEQSDAWWLEENFNRLDTDPAVRRLVDRINIRYAIVGEGMVQRKGERPPGMRDLDSVKHLRKVFQNSDAVVYEVLPEGSVQLSGS</sequence>
<keyword evidence="1" id="KW-0812">Transmembrane</keyword>
<evidence type="ECO:0000313" key="2">
    <source>
        <dbReference type="EMBL" id="RKT51997.1"/>
    </source>
</evidence>
<feature type="transmembrane region" description="Helical" evidence="1">
    <location>
        <begin position="188"/>
        <end position="210"/>
    </location>
</feature>
<keyword evidence="3" id="KW-1185">Reference proteome</keyword>
<feature type="transmembrane region" description="Helical" evidence="1">
    <location>
        <begin position="58"/>
        <end position="77"/>
    </location>
</feature>
<dbReference type="RefSeq" id="WP_121001216.1">
    <property type="nucleotide sequence ID" value="NZ_RBXO01000001.1"/>
</dbReference>
<feature type="transmembrane region" description="Helical" evidence="1">
    <location>
        <begin position="432"/>
        <end position="458"/>
    </location>
</feature>
<feature type="transmembrane region" description="Helical" evidence="1">
    <location>
        <begin position="25"/>
        <end position="46"/>
    </location>
</feature>
<evidence type="ECO:0000256" key="1">
    <source>
        <dbReference type="SAM" id="Phobius"/>
    </source>
</evidence>
<keyword evidence="1" id="KW-1133">Transmembrane helix</keyword>
<feature type="transmembrane region" description="Helical" evidence="1">
    <location>
        <begin position="319"/>
        <end position="339"/>
    </location>
</feature>
<dbReference type="Pfam" id="PF20176">
    <property type="entry name" value="DUF6541"/>
    <property type="match status" value="1"/>
</dbReference>
<proteinExistence type="predicted"/>
<feature type="transmembrane region" description="Helical" evidence="1">
    <location>
        <begin position="97"/>
        <end position="116"/>
    </location>
</feature>
<feature type="transmembrane region" description="Helical" evidence="1">
    <location>
        <begin position="216"/>
        <end position="236"/>
    </location>
</feature>
<gene>
    <name evidence="2" type="ORF">C8E97_0488</name>
</gene>
<dbReference type="AlphaFoldDB" id="A0A495VTH0"/>